<gene>
    <name evidence="1" type="ORF">OLEA9_A007148</name>
</gene>
<dbReference type="EMBL" id="CACTIH010003812">
    <property type="protein sequence ID" value="CAA2985525.1"/>
    <property type="molecule type" value="Genomic_DNA"/>
</dbReference>
<organism evidence="1 2">
    <name type="scientific">Olea europaea subsp. europaea</name>
    <dbReference type="NCBI Taxonomy" id="158383"/>
    <lineage>
        <taxon>Eukaryota</taxon>
        <taxon>Viridiplantae</taxon>
        <taxon>Streptophyta</taxon>
        <taxon>Embryophyta</taxon>
        <taxon>Tracheophyta</taxon>
        <taxon>Spermatophyta</taxon>
        <taxon>Magnoliopsida</taxon>
        <taxon>eudicotyledons</taxon>
        <taxon>Gunneridae</taxon>
        <taxon>Pentapetalae</taxon>
        <taxon>asterids</taxon>
        <taxon>lamiids</taxon>
        <taxon>Lamiales</taxon>
        <taxon>Oleaceae</taxon>
        <taxon>Oleeae</taxon>
        <taxon>Olea</taxon>
    </lineage>
</organism>
<reference evidence="1 2" key="1">
    <citation type="submission" date="2019-12" db="EMBL/GenBank/DDBJ databases">
        <authorList>
            <person name="Alioto T."/>
            <person name="Alioto T."/>
            <person name="Gomez Garrido J."/>
        </authorList>
    </citation>
    <scope>NUCLEOTIDE SEQUENCE [LARGE SCALE GENOMIC DNA]</scope>
</reference>
<keyword evidence="2" id="KW-1185">Reference proteome</keyword>
<dbReference type="Proteomes" id="UP000594638">
    <property type="component" value="Unassembled WGS sequence"/>
</dbReference>
<proteinExistence type="predicted"/>
<protein>
    <submittedName>
        <fullName evidence="1">Uncharacterized protein</fullName>
    </submittedName>
</protein>
<name>A0A8S0S1S8_OLEEU</name>
<evidence type="ECO:0000313" key="1">
    <source>
        <dbReference type="EMBL" id="CAA2985525.1"/>
    </source>
</evidence>
<dbReference type="AlphaFoldDB" id="A0A8S0S1S8"/>
<comment type="caution">
    <text evidence="1">The sequence shown here is derived from an EMBL/GenBank/DDBJ whole genome shotgun (WGS) entry which is preliminary data.</text>
</comment>
<sequence length="116" mass="12910">MKAVLCPGSDSDVGTFFGILRHLQAQDVQAMSGMRTYFQAFVGNFGDKFMAYGVWATSRTRRGRYEDALIFRYMKVAWCAGHVRDVGTFPSISGLFLGCGVQAMSRRHPGCRREAA</sequence>
<accession>A0A8S0S1S8</accession>
<dbReference type="Gramene" id="OE9A007148T1">
    <property type="protein sequence ID" value="OE9A007148C1"/>
    <property type="gene ID" value="OE9A007148"/>
</dbReference>
<evidence type="ECO:0000313" key="2">
    <source>
        <dbReference type="Proteomes" id="UP000594638"/>
    </source>
</evidence>